<gene>
    <name evidence="2" type="ORF">G3A50_20755</name>
</gene>
<keyword evidence="1" id="KW-0732">Signal</keyword>
<dbReference type="PANTHER" id="PTHR32309">
    <property type="entry name" value="TYROSINE-PROTEIN KINASE"/>
    <property type="match status" value="1"/>
</dbReference>
<name>A0A6P1YW99_9HYPH</name>
<protein>
    <submittedName>
        <fullName evidence="2">Lipopolysaccharide biosynthesis protein</fullName>
    </submittedName>
</protein>
<dbReference type="Proteomes" id="UP000464751">
    <property type="component" value="Chromosome"/>
</dbReference>
<feature type="chain" id="PRO_5026930008" evidence="1">
    <location>
        <begin position="22"/>
        <end position="457"/>
    </location>
</feature>
<dbReference type="AlphaFoldDB" id="A0A6P1YW99"/>
<dbReference type="SUPFAM" id="SSF52540">
    <property type="entry name" value="P-loop containing nucleoside triphosphate hydrolases"/>
    <property type="match status" value="1"/>
</dbReference>
<evidence type="ECO:0000313" key="3">
    <source>
        <dbReference type="Proteomes" id="UP000464751"/>
    </source>
</evidence>
<dbReference type="EMBL" id="CP048630">
    <property type="protein sequence ID" value="QIB36403.1"/>
    <property type="molecule type" value="Genomic_DNA"/>
</dbReference>
<dbReference type="KEGG" id="apra:G3A50_20755"/>
<dbReference type="InterPro" id="IPR027417">
    <property type="entry name" value="P-loop_NTPase"/>
</dbReference>
<sequence>MGFARRHLLAPVLAGALVAGAAHQLIEPRFTSEARISAEGRHAGTAASRAQIIGSREFARQVLADAAPGESTLADRLVPDDAGRRLVDAIGLGEPAASRESLALRAIEAGLIVRPLDDGKTAIGFTSADPRLSADVANAFATAYLKLRKEKAAFNMDPNGPISTAARIAASAAPAPLPMSPSPLVLALGLGLAALVGGFGLQTLLRRRERTAPVPEPTHMPLTAPQSETQHLPWIGGEMAGDYPDDGHLVPRRRLSRDGELADLSRLIELRGDAARLVVVTGPTPDEGIARCALALGRSLASAGRRVVIVCLDVTATPLDSLTEDPRAPGLTDLLFGVASFSDAIHRENASRCHVIPPGRGAREADGLVAADRLPLILGALIQTYDHVVLVAPPLGITEGAADIAALGPTLILVTQPGGPATEAVRAFDSLADAGFGDIAMVTFTVPVYGPPMREAA</sequence>
<accession>A0A6P1YW99</accession>
<evidence type="ECO:0000313" key="2">
    <source>
        <dbReference type="EMBL" id="QIB36403.1"/>
    </source>
</evidence>
<evidence type="ECO:0000256" key="1">
    <source>
        <dbReference type="SAM" id="SignalP"/>
    </source>
</evidence>
<dbReference type="InterPro" id="IPR050445">
    <property type="entry name" value="Bact_polysacc_biosynth/exp"/>
</dbReference>
<feature type="signal peptide" evidence="1">
    <location>
        <begin position="1"/>
        <end position="21"/>
    </location>
</feature>
<reference evidence="2 3" key="1">
    <citation type="submission" date="2020-02" db="EMBL/GenBank/DDBJ databases">
        <authorList>
            <person name="Li G."/>
        </authorList>
    </citation>
    <scope>NUCLEOTIDE SEQUENCE [LARGE SCALE GENOMIC DNA]</scope>
    <source>
        <strain evidence="2 3">DSM 102029</strain>
    </source>
</reference>
<organism evidence="2 3">
    <name type="scientific">Ancylobacter pratisalsi</name>
    <dbReference type="NCBI Taxonomy" id="1745854"/>
    <lineage>
        <taxon>Bacteria</taxon>
        <taxon>Pseudomonadati</taxon>
        <taxon>Pseudomonadota</taxon>
        <taxon>Alphaproteobacteria</taxon>
        <taxon>Hyphomicrobiales</taxon>
        <taxon>Xanthobacteraceae</taxon>
        <taxon>Ancylobacter</taxon>
    </lineage>
</organism>
<keyword evidence="3" id="KW-1185">Reference proteome</keyword>
<dbReference type="PANTHER" id="PTHR32309:SF31">
    <property type="entry name" value="CAPSULAR EXOPOLYSACCHARIDE FAMILY"/>
    <property type="match status" value="1"/>
</dbReference>
<dbReference type="Gene3D" id="3.40.50.300">
    <property type="entry name" value="P-loop containing nucleotide triphosphate hydrolases"/>
    <property type="match status" value="1"/>
</dbReference>
<proteinExistence type="predicted"/>